<dbReference type="Pfam" id="PF01370">
    <property type="entry name" value="Epimerase"/>
    <property type="match status" value="1"/>
</dbReference>
<comment type="pathway">
    <text evidence="1">Bacterial outer membrane biogenesis; LPS O-antigen biosynthesis.</text>
</comment>
<evidence type="ECO:0000313" key="5">
    <source>
        <dbReference type="Proteomes" id="UP000063991"/>
    </source>
</evidence>
<proteinExistence type="inferred from homology"/>
<dbReference type="InterPro" id="IPR036291">
    <property type="entry name" value="NAD(P)-bd_dom_sf"/>
</dbReference>
<accession>A0A126PXP2</accession>
<dbReference type="SUPFAM" id="SSF51735">
    <property type="entry name" value="NAD(P)-binding Rossmann-fold domains"/>
    <property type="match status" value="1"/>
</dbReference>
<dbReference type="PANTHER" id="PTHR43000">
    <property type="entry name" value="DTDP-D-GLUCOSE 4,6-DEHYDRATASE-RELATED"/>
    <property type="match status" value="1"/>
</dbReference>
<comment type="similarity">
    <text evidence="2">Belongs to the NAD(P)-dependent epimerase/dehydratase family.</text>
</comment>
<dbReference type="InterPro" id="IPR001509">
    <property type="entry name" value="Epimerase_deHydtase"/>
</dbReference>
<dbReference type="RefSeq" id="WP_061094459.1">
    <property type="nucleotide sequence ID" value="NZ_CP014323.1"/>
</dbReference>
<dbReference type="Gene3D" id="3.40.50.720">
    <property type="entry name" value="NAD(P)-binding Rossmann-like Domain"/>
    <property type="match status" value="1"/>
</dbReference>
<dbReference type="OrthoDB" id="9803010at2"/>
<sequence length="325" mass="36645">MNLTNKRILVIGGAGFIGSHVVEELLKTDAAEIIIYDNFTRGKREYIEAFLEDPRCSLYPNGGDVREIDILNDAMQGIDGVFHLAAMWLLHCKDYPRTAFDVNIQGTFNVLEACVKNNVKRLVYSSSASVYGDAVEVPMTEDHPFNNRNFYGATKIAGESMCRATYDRYGLDYVGLRYMNVYGPHQDQTAAYTGVVPIMLNKIDANEAPVINGDGSQAYDFISVRDIARANILAMEAEVTDEFYNVGTEVQTSIKQLCDLILKLKQSDLEVQYKPYSKEDARRMVQNRIGCPKKAQKDLNFTYEDSLEKGLLDLIAWRESHKGKQ</sequence>
<evidence type="ECO:0000313" key="4">
    <source>
        <dbReference type="EMBL" id="AMJ97580.1"/>
    </source>
</evidence>
<gene>
    <name evidence="4" type="ORF">AVL55_05035</name>
</gene>
<dbReference type="AlphaFoldDB" id="A0A126PXP2"/>
<dbReference type="Proteomes" id="UP000063991">
    <property type="component" value="Chromosome"/>
</dbReference>
<protein>
    <submittedName>
        <fullName evidence="4">NAD-dependent dehydratase</fullName>
    </submittedName>
</protein>
<feature type="domain" description="NAD-dependent epimerase/dehydratase" evidence="3">
    <location>
        <begin position="8"/>
        <end position="247"/>
    </location>
</feature>
<evidence type="ECO:0000256" key="1">
    <source>
        <dbReference type="ARBA" id="ARBA00005125"/>
    </source>
</evidence>
<name>A0A126PXP2_ALTMA</name>
<dbReference type="EMBL" id="CP014323">
    <property type="protein sequence ID" value="AMJ97580.1"/>
    <property type="molecule type" value="Genomic_DNA"/>
</dbReference>
<evidence type="ECO:0000256" key="2">
    <source>
        <dbReference type="ARBA" id="ARBA00007637"/>
    </source>
</evidence>
<organism evidence="4 5">
    <name type="scientific">Alteromonas macleodii</name>
    <name type="common">Pseudoalteromonas macleodii</name>
    <dbReference type="NCBI Taxonomy" id="28108"/>
    <lineage>
        <taxon>Bacteria</taxon>
        <taxon>Pseudomonadati</taxon>
        <taxon>Pseudomonadota</taxon>
        <taxon>Gammaproteobacteria</taxon>
        <taxon>Alteromonadales</taxon>
        <taxon>Alteromonadaceae</taxon>
        <taxon>Alteromonas/Salinimonas group</taxon>
        <taxon>Alteromonas</taxon>
    </lineage>
</organism>
<evidence type="ECO:0000259" key="3">
    <source>
        <dbReference type="Pfam" id="PF01370"/>
    </source>
</evidence>
<reference evidence="4 5" key="1">
    <citation type="submission" date="2015-12" db="EMBL/GenBank/DDBJ databases">
        <authorList>
            <person name="Shamseldin A."/>
            <person name="Moawad H."/>
            <person name="Abd El-Rahim W.M."/>
            <person name="Sadowsky M.J."/>
        </authorList>
    </citation>
    <scope>NUCLEOTIDE SEQUENCE [LARGE SCALE GENOMIC DNA]</scope>
    <source>
        <strain evidence="4 5">D7</strain>
    </source>
</reference>